<dbReference type="InterPro" id="IPR011009">
    <property type="entry name" value="Kinase-like_dom_sf"/>
</dbReference>
<dbReference type="STRING" id="927083.DB32_001965"/>
<keyword evidence="2" id="KW-1133">Transmembrane helix</keyword>
<accession>A0A0F6YI86</accession>
<proteinExistence type="inferred from homology"/>
<dbReference type="Gene3D" id="1.10.510.10">
    <property type="entry name" value="Transferase(Phosphotransferase) domain 1"/>
    <property type="match status" value="1"/>
</dbReference>
<dbReference type="GO" id="GO:0004497">
    <property type="term" value="F:monooxygenase activity"/>
    <property type="evidence" value="ECO:0007669"/>
    <property type="project" value="UniProtKB-KW"/>
</dbReference>
<comment type="similarity">
    <text evidence="1">Belongs to the protein kinase superfamily. ADCK protein kinase family.</text>
</comment>
<dbReference type="EMBL" id="CP011125">
    <property type="protein sequence ID" value="AKF04816.1"/>
    <property type="molecule type" value="Genomic_DNA"/>
</dbReference>
<dbReference type="InterPro" id="IPR000719">
    <property type="entry name" value="Prot_kinase_dom"/>
</dbReference>
<reference evidence="4 5" key="1">
    <citation type="submission" date="2015-03" db="EMBL/GenBank/DDBJ databases">
        <title>Genome assembly of Sandaracinus amylolyticus DSM 53668.</title>
        <authorList>
            <person name="Sharma G."/>
            <person name="Subramanian S."/>
        </authorList>
    </citation>
    <scope>NUCLEOTIDE SEQUENCE [LARGE SCALE GENOMIC DNA]</scope>
    <source>
        <strain evidence="4 5">DSM 53668</strain>
    </source>
</reference>
<keyword evidence="5" id="KW-1185">Reference proteome</keyword>
<keyword evidence="2" id="KW-0472">Membrane</keyword>
<dbReference type="InterPro" id="IPR050154">
    <property type="entry name" value="UbiB_kinase"/>
</dbReference>
<protein>
    <submittedName>
        <fullName evidence="4">Ubiquinone biosynthesis monooxygenase UbiB</fullName>
    </submittedName>
</protein>
<evidence type="ECO:0000256" key="2">
    <source>
        <dbReference type="SAM" id="Phobius"/>
    </source>
</evidence>
<evidence type="ECO:0000256" key="1">
    <source>
        <dbReference type="ARBA" id="ARBA00009670"/>
    </source>
</evidence>
<keyword evidence="4" id="KW-0560">Oxidoreductase</keyword>
<dbReference type="PANTHER" id="PTHR10566:SF113">
    <property type="entry name" value="PROTEIN ACTIVITY OF BC1 COMPLEX KINASE 7, CHLOROPLASTIC"/>
    <property type="match status" value="1"/>
</dbReference>
<keyword evidence="4" id="KW-0503">Monooxygenase</keyword>
<dbReference type="RefSeq" id="WP_053232117.1">
    <property type="nucleotide sequence ID" value="NZ_CP011125.1"/>
</dbReference>
<dbReference type="OrthoDB" id="9795390at2"/>
<dbReference type="Pfam" id="PF03109">
    <property type="entry name" value="ABC1"/>
    <property type="match status" value="1"/>
</dbReference>
<feature type="transmembrane region" description="Helical" evidence="2">
    <location>
        <begin position="6"/>
        <end position="26"/>
    </location>
</feature>
<feature type="domain" description="Protein kinase" evidence="3">
    <location>
        <begin position="116"/>
        <end position="448"/>
    </location>
</feature>
<evidence type="ECO:0000259" key="3">
    <source>
        <dbReference type="PROSITE" id="PS50011"/>
    </source>
</evidence>
<dbReference type="CDD" id="cd05121">
    <property type="entry name" value="ABC1_ADCK3-like"/>
    <property type="match status" value="1"/>
</dbReference>
<dbReference type="AlphaFoldDB" id="A0A0F6YI86"/>
<dbReference type="GO" id="GO:0005524">
    <property type="term" value="F:ATP binding"/>
    <property type="evidence" value="ECO:0007669"/>
    <property type="project" value="InterPro"/>
</dbReference>
<evidence type="ECO:0000313" key="4">
    <source>
        <dbReference type="EMBL" id="AKF04816.1"/>
    </source>
</evidence>
<gene>
    <name evidence="4" type="ORF">DB32_001965</name>
</gene>
<sequence>MQAFGFLVRGSFIWLVAWWSLLRYAILRAGLAPVRDPEAKRARVAALRGRVLRSAMETLGATFIKLGQVMSTRPDLFAPELIAELRHLQDKLPAFPNARAIVERELGAPIGELFRELEEAPIAAASVAQVHRGVLRAAGPEDGTEVAVKVLRPDVRTNAERDGRILLFFARVLERISGRARHAELALHLEHFVEGIVQQTDLRIEARNYERFRENFRRVKKVRFPKVFPDRSGERVMTMEFVRGEKVDAIPRAELPEGFARHLREVFLKMCFDDGFLHADLHPGNFVVSPDGTVTIFDVGLVKQLSEQLLEHYIDFNRCLVMGDVDDFMRHLRSYHSYVEGTVDWAELEKDVATFSAEWRTRSTRDLEFGQLIDKIFAVGRKHGVRPVPDMTLMMVGLVTAEGIGKQLDPDVNSFQEVANYLVPVLARRNMLSASVMEAAAKMSERMLRDEAPPA</sequence>
<evidence type="ECO:0000313" key="5">
    <source>
        <dbReference type="Proteomes" id="UP000034883"/>
    </source>
</evidence>
<name>A0A0F6YI86_9BACT</name>
<keyword evidence="4" id="KW-0830">Ubiquinone</keyword>
<dbReference type="Proteomes" id="UP000034883">
    <property type="component" value="Chromosome"/>
</dbReference>
<dbReference type="GO" id="GO:0004672">
    <property type="term" value="F:protein kinase activity"/>
    <property type="evidence" value="ECO:0007669"/>
    <property type="project" value="InterPro"/>
</dbReference>
<dbReference type="InterPro" id="IPR004147">
    <property type="entry name" value="ABC1_dom"/>
</dbReference>
<organism evidence="4 5">
    <name type="scientific">Sandaracinus amylolyticus</name>
    <dbReference type="NCBI Taxonomy" id="927083"/>
    <lineage>
        <taxon>Bacteria</taxon>
        <taxon>Pseudomonadati</taxon>
        <taxon>Myxococcota</taxon>
        <taxon>Polyangia</taxon>
        <taxon>Polyangiales</taxon>
        <taxon>Sandaracinaceae</taxon>
        <taxon>Sandaracinus</taxon>
    </lineage>
</organism>
<dbReference type="PROSITE" id="PS50011">
    <property type="entry name" value="PROTEIN_KINASE_DOM"/>
    <property type="match status" value="1"/>
</dbReference>
<keyword evidence="2" id="KW-0812">Transmembrane</keyword>
<dbReference type="KEGG" id="samy:DB32_001965"/>
<dbReference type="SUPFAM" id="SSF56112">
    <property type="entry name" value="Protein kinase-like (PK-like)"/>
    <property type="match status" value="1"/>
</dbReference>
<dbReference type="PANTHER" id="PTHR10566">
    <property type="entry name" value="CHAPERONE-ACTIVITY OF BC1 COMPLEX CABC1 -RELATED"/>
    <property type="match status" value="1"/>
</dbReference>